<dbReference type="EMBL" id="QDEB01012134">
    <property type="protein sequence ID" value="RZC41991.1"/>
    <property type="molecule type" value="Genomic_DNA"/>
</dbReference>
<dbReference type="Proteomes" id="UP000292052">
    <property type="component" value="Unassembled WGS sequence"/>
</dbReference>
<dbReference type="NCBIfam" id="TIGR00420">
    <property type="entry name" value="trmU"/>
    <property type="match status" value="1"/>
</dbReference>
<organism evidence="15 16">
    <name type="scientific">Asbolus verrucosus</name>
    <name type="common">Desert ironclad beetle</name>
    <dbReference type="NCBI Taxonomy" id="1661398"/>
    <lineage>
        <taxon>Eukaryota</taxon>
        <taxon>Metazoa</taxon>
        <taxon>Ecdysozoa</taxon>
        <taxon>Arthropoda</taxon>
        <taxon>Hexapoda</taxon>
        <taxon>Insecta</taxon>
        <taxon>Pterygota</taxon>
        <taxon>Neoptera</taxon>
        <taxon>Endopterygota</taxon>
        <taxon>Coleoptera</taxon>
        <taxon>Polyphaga</taxon>
        <taxon>Cucujiformia</taxon>
        <taxon>Tenebrionidae</taxon>
        <taxon>Pimeliinae</taxon>
        <taxon>Asbolus</taxon>
    </lineage>
</organism>
<gene>
    <name evidence="15" type="ORF">BDFB_005436</name>
</gene>
<dbReference type="NCBIfam" id="NF001138">
    <property type="entry name" value="PRK00143.1"/>
    <property type="match status" value="1"/>
</dbReference>
<dbReference type="EC" id="2.8.1.14" evidence="4"/>
<evidence type="ECO:0000259" key="14">
    <source>
        <dbReference type="Pfam" id="PF20259"/>
    </source>
</evidence>
<dbReference type="InterPro" id="IPR014729">
    <property type="entry name" value="Rossmann-like_a/b/a_fold"/>
</dbReference>
<dbReference type="InterPro" id="IPR023382">
    <property type="entry name" value="MnmA-like_central_sf"/>
</dbReference>
<evidence type="ECO:0000256" key="5">
    <source>
        <dbReference type="ARBA" id="ARBA00022555"/>
    </source>
</evidence>
<evidence type="ECO:0000256" key="11">
    <source>
        <dbReference type="ARBA" id="ARBA00023157"/>
    </source>
</evidence>
<dbReference type="Gene3D" id="2.40.30.10">
    <property type="entry name" value="Translation factors"/>
    <property type="match status" value="1"/>
</dbReference>
<sequence length="418" mass="47680">MLKIKKVALGISGGVDSAVAALLLKQRGYDIQGVFMQNWDIADEKGFCSADADYKDAAWVCNKLNIKLTHVNFVKHYWNEVFCTLINEYESGYTPNPDVLCNRNVKFNHFYKFAINDLGADAIATGHYAKTSFGPFLEKYDPDKSVRLYCGKDWIKDQTFFLCQVPQEALRRTMFPLGDMMKPQVKQIAIDNGLEKIARKKESMGICFIGSRKFQDFIREYIEDKPGDFVNVDDVTTVGKHNGIHQWTLGQRTRIASLPHAFFTAKKDVEKNIIYAVKGTKHPLLHTNLIFTSQPFWIHSRPESLELNGVLECQFKFQHTKKWVDCQVCETDKGLIIKVNKYKRAVTPGQFAVLAKDGECLGGAKITNTGVSHFSLYYLENRNIKKVSPILNKYVKKEKKDESDLTDNEDVKMSAVNR</sequence>
<dbReference type="InterPro" id="IPR046885">
    <property type="entry name" value="MnmA-like_C"/>
</dbReference>
<name>A0A482W9W0_ASBVE</name>
<feature type="domain" description="tRNA-specific 2-thiouridylase MnmA-like C-terminal" evidence="13">
    <location>
        <begin position="290"/>
        <end position="366"/>
    </location>
</feature>
<dbReference type="GO" id="GO:0005739">
    <property type="term" value="C:mitochondrion"/>
    <property type="evidence" value="ECO:0007669"/>
    <property type="project" value="UniProtKB-SubCell"/>
</dbReference>
<feature type="domain" description="tRNA-specific 2-thiouridylase MnmA-like central" evidence="14">
    <location>
        <begin position="215"/>
        <end position="276"/>
    </location>
</feature>
<dbReference type="GO" id="GO:0061708">
    <property type="term" value="F:tRNA-5-taurinomethyluridine 2-sulfurtransferase"/>
    <property type="evidence" value="ECO:0007669"/>
    <property type="project" value="UniProtKB-EC"/>
</dbReference>
<comment type="catalytic activity">
    <reaction evidence="12">
        <text>5-taurinomethyluridine(34) in tRNA + S-sulfanyl-L-cysteinyl-[protein] + AH2 + ATP = 5-taurinomethyl-2-thiouridine(34) in tRNA + L-cysteinyl-[protein] + A + AMP + diphosphate + H(+)</text>
        <dbReference type="Rhea" id="RHEA:47040"/>
        <dbReference type="Rhea" id="RHEA-COMP:10131"/>
        <dbReference type="Rhea" id="RHEA-COMP:11726"/>
        <dbReference type="Rhea" id="RHEA-COMP:11732"/>
        <dbReference type="Rhea" id="RHEA-COMP:11733"/>
        <dbReference type="ChEBI" id="CHEBI:13193"/>
        <dbReference type="ChEBI" id="CHEBI:15378"/>
        <dbReference type="ChEBI" id="CHEBI:17499"/>
        <dbReference type="ChEBI" id="CHEBI:29950"/>
        <dbReference type="ChEBI" id="CHEBI:30616"/>
        <dbReference type="ChEBI" id="CHEBI:33019"/>
        <dbReference type="ChEBI" id="CHEBI:61963"/>
        <dbReference type="ChEBI" id="CHEBI:87171"/>
        <dbReference type="ChEBI" id="CHEBI:87172"/>
        <dbReference type="ChEBI" id="CHEBI:456215"/>
        <dbReference type="EC" id="2.8.1.14"/>
    </reaction>
</comment>
<dbReference type="FunFam" id="3.40.50.620:FF:000104">
    <property type="entry name" value="Mitochondrial tRNA-specific 2-thiouridylase 1"/>
    <property type="match status" value="1"/>
</dbReference>
<comment type="similarity">
    <text evidence="3">Belongs to the MnmA/TRMU family.</text>
</comment>
<keyword evidence="11" id="KW-1015">Disulfide bond</keyword>
<evidence type="ECO:0000256" key="1">
    <source>
        <dbReference type="ARBA" id="ARBA00003986"/>
    </source>
</evidence>
<comment type="caution">
    <text evidence="15">The sequence shown here is derived from an EMBL/GenBank/DDBJ whole genome shotgun (WGS) entry which is preliminary data.</text>
</comment>
<dbReference type="InterPro" id="IPR004506">
    <property type="entry name" value="MnmA-like"/>
</dbReference>
<dbReference type="Gene3D" id="2.30.30.280">
    <property type="entry name" value="Adenine nucleotide alpha hydrolases-like domains"/>
    <property type="match status" value="1"/>
</dbReference>
<evidence type="ECO:0000256" key="8">
    <source>
        <dbReference type="ARBA" id="ARBA00022741"/>
    </source>
</evidence>
<dbReference type="Gene3D" id="3.40.50.620">
    <property type="entry name" value="HUPs"/>
    <property type="match status" value="1"/>
</dbReference>
<evidence type="ECO:0000256" key="2">
    <source>
        <dbReference type="ARBA" id="ARBA00004173"/>
    </source>
</evidence>
<protein>
    <recommendedName>
        <fullName evidence="4">tRNA-5-taurinomethyluridine 2-sulfurtransferase</fullName>
        <ecNumber evidence="4">2.8.1.14</ecNumber>
    </recommendedName>
</protein>
<keyword evidence="9" id="KW-0067">ATP-binding</keyword>
<dbReference type="HAMAP" id="MF_00144">
    <property type="entry name" value="tRNA_thiouridyl_MnmA"/>
    <property type="match status" value="1"/>
</dbReference>
<dbReference type="Pfam" id="PF20258">
    <property type="entry name" value="tRNA_Me_trans_C"/>
    <property type="match status" value="1"/>
</dbReference>
<accession>A0A482W9W0</accession>
<dbReference type="PANTHER" id="PTHR11933">
    <property type="entry name" value="TRNA 5-METHYLAMINOMETHYL-2-THIOURIDYLATE -METHYLTRANSFERASE"/>
    <property type="match status" value="1"/>
</dbReference>
<evidence type="ECO:0000256" key="10">
    <source>
        <dbReference type="ARBA" id="ARBA00022884"/>
    </source>
</evidence>
<dbReference type="CDD" id="cd01998">
    <property type="entry name" value="MnmA_TRMU-like"/>
    <property type="match status" value="1"/>
</dbReference>
<keyword evidence="16" id="KW-1185">Reference proteome</keyword>
<dbReference type="Pfam" id="PF20259">
    <property type="entry name" value="tRNA_Me_trans_M"/>
    <property type="match status" value="1"/>
</dbReference>
<dbReference type="GO" id="GO:0000049">
    <property type="term" value="F:tRNA binding"/>
    <property type="evidence" value="ECO:0007669"/>
    <property type="project" value="UniProtKB-KW"/>
</dbReference>
<evidence type="ECO:0000256" key="12">
    <source>
        <dbReference type="ARBA" id="ARBA00049564"/>
    </source>
</evidence>
<comment type="function">
    <text evidence="1">Catalyzes the 2-thiolation of uridine at the wobble position (U34) of mitochondrial tRNA(Lys), tRNA(Glu) and tRNA(Gln). Required for the formation of 5-taurinomethyl-2-thiouridine (tm5s2U) of mitochondrial tRNA(Lys), tRNA(Glu), and tRNA(Gln) at the wobble position. ATP is required to activate the C2 atom of the wobble base.</text>
</comment>
<evidence type="ECO:0000256" key="9">
    <source>
        <dbReference type="ARBA" id="ARBA00022840"/>
    </source>
</evidence>
<keyword evidence="6" id="KW-0808">Transferase</keyword>
<evidence type="ECO:0000256" key="4">
    <source>
        <dbReference type="ARBA" id="ARBA00011953"/>
    </source>
</evidence>
<keyword evidence="10" id="KW-0694">RNA-binding</keyword>
<evidence type="ECO:0000259" key="13">
    <source>
        <dbReference type="Pfam" id="PF20258"/>
    </source>
</evidence>
<proteinExistence type="inferred from homology"/>
<dbReference type="OrthoDB" id="3685at2759"/>
<evidence type="ECO:0000313" key="16">
    <source>
        <dbReference type="Proteomes" id="UP000292052"/>
    </source>
</evidence>
<evidence type="ECO:0000313" key="15">
    <source>
        <dbReference type="EMBL" id="RZC41991.1"/>
    </source>
</evidence>
<reference evidence="15 16" key="1">
    <citation type="submission" date="2017-03" db="EMBL/GenBank/DDBJ databases">
        <title>Genome of the blue death feigning beetle - Asbolus verrucosus.</title>
        <authorList>
            <person name="Rider S.D."/>
        </authorList>
    </citation>
    <scope>NUCLEOTIDE SEQUENCE [LARGE SCALE GENOMIC DNA]</scope>
    <source>
        <strain evidence="15">Butters</strain>
        <tissue evidence="15">Head and leg muscle</tissue>
    </source>
</reference>
<keyword evidence="5" id="KW-0820">tRNA-binding</keyword>
<dbReference type="GO" id="GO:0002143">
    <property type="term" value="P:tRNA wobble position uridine thiolation"/>
    <property type="evidence" value="ECO:0007669"/>
    <property type="project" value="TreeGrafter"/>
</dbReference>
<dbReference type="PANTHER" id="PTHR11933:SF5">
    <property type="entry name" value="MITOCHONDRIAL TRNA-SPECIFIC 2-THIOURIDYLASE 1"/>
    <property type="match status" value="1"/>
</dbReference>
<dbReference type="STRING" id="1661398.A0A482W9W0"/>
<keyword evidence="8" id="KW-0547">Nucleotide-binding</keyword>
<keyword evidence="7" id="KW-0819">tRNA processing</keyword>
<dbReference type="FunFam" id="2.30.30.280:FF:000001">
    <property type="entry name" value="tRNA-specific 2-thiouridylase MnmA"/>
    <property type="match status" value="1"/>
</dbReference>
<dbReference type="GO" id="GO:0005524">
    <property type="term" value="F:ATP binding"/>
    <property type="evidence" value="ECO:0007669"/>
    <property type="project" value="UniProtKB-KW"/>
</dbReference>
<evidence type="ECO:0000256" key="7">
    <source>
        <dbReference type="ARBA" id="ARBA00022694"/>
    </source>
</evidence>
<evidence type="ECO:0000256" key="6">
    <source>
        <dbReference type="ARBA" id="ARBA00022679"/>
    </source>
</evidence>
<comment type="subcellular location">
    <subcellularLocation>
        <location evidence="2">Mitochondrion</location>
    </subcellularLocation>
</comment>
<dbReference type="SUPFAM" id="SSF52402">
    <property type="entry name" value="Adenine nucleotide alpha hydrolases-like"/>
    <property type="match status" value="1"/>
</dbReference>
<dbReference type="Pfam" id="PF03054">
    <property type="entry name" value="tRNA_Me_trans"/>
    <property type="match status" value="1"/>
</dbReference>
<evidence type="ECO:0000256" key="3">
    <source>
        <dbReference type="ARBA" id="ARBA00006191"/>
    </source>
</evidence>
<dbReference type="AlphaFoldDB" id="A0A482W9W0"/>
<dbReference type="InterPro" id="IPR046884">
    <property type="entry name" value="MnmA-like_central"/>
</dbReference>